<organism evidence="2 3">
    <name type="scientific">Nonomuraea typhae</name>
    <dbReference type="NCBI Taxonomy" id="2603600"/>
    <lineage>
        <taxon>Bacteria</taxon>
        <taxon>Bacillati</taxon>
        <taxon>Actinomycetota</taxon>
        <taxon>Actinomycetes</taxon>
        <taxon>Streptosporangiales</taxon>
        <taxon>Streptosporangiaceae</taxon>
        <taxon>Nonomuraea</taxon>
    </lineage>
</organism>
<dbReference type="RefSeq" id="WP_397080000.1">
    <property type="nucleotide sequence ID" value="NZ_JBITGY010000002.1"/>
</dbReference>
<reference evidence="2 3" key="1">
    <citation type="submission" date="2024-10" db="EMBL/GenBank/DDBJ databases">
        <title>The Natural Products Discovery Center: Release of the First 8490 Sequenced Strains for Exploring Actinobacteria Biosynthetic Diversity.</title>
        <authorList>
            <person name="Kalkreuter E."/>
            <person name="Kautsar S.A."/>
            <person name="Yang D."/>
            <person name="Bader C.D."/>
            <person name="Teijaro C.N."/>
            <person name="Fluegel L."/>
            <person name="Davis C.M."/>
            <person name="Simpson J.R."/>
            <person name="Lauterbach L."/>
            <person name="Steele A.D."/>
            <person name="Gui C."/>
            <person name="Meng S."/>
            <person name="Li G."/>
            <person name="Viehrig K."/>
            <person name="Ye F."/>
            <person name="Su P."/>
            <person name="Kiefer A.F."/>
            <person name="Nichols A."/>
            <person name="Cepeda A.J."/>
            <person name="Yan W."/>
            <person name="Fan B."/>
            <person name="Jiang Y."/>
            <person name="Adhikari A."/>
            <person name="Zheng C.-J."/>
            <person name="Schuster L."/>
            <person name="Cowan T.M."/>
            <person name="Smanski M.J."/>
            <person name="Chevrette M.G."/>
            <person name="De Carvalho L.P.S."/>
            <person name="Shen B."/>
        </authorList>
    </citation>
    <scope>NUCLEOTIDE SEQUENCE [LARGE SCALE GENOMIC DNA]</scope>
    <source>
        <strain evidence="2 3">NPDC050545</strain>
    </source>
</reference>
<keyword evidence="3" id="KW-1185">Reference proteome</keyword>
<proteinExistence type="predicted"/>
<dbReference type="Proteomes" id="UP001612741">
    <property type="component" value="Unassembled WGS sequence"/>
</dbReference>
<evidence type="ECO:0000313" key="3">
    <source>
        <dbReference type="Proteomes" id="UP001612741"/>
    </source>
</evidence>
<feature type="transmembrane region" description="Helical" evidence="1">
    <location>
        <begin position="7"/>
        <end position="28"/>
    </location>
</feature>
<gene>
    <name evidence="2" type="ORF">ACIBG2_07850</name>
</gene>
<protein>
    <submittedName>
        <fullName evidence="2">Uncharacterized protein</fullName>
    </submittedName>
</protein>
<evidence type="ECO:0000313" key="2">
    <source>
        <dbReference type="EMBL" id="MFI6497279.1"/>
    </source>
</evidence>
<sequence>MKVVLETAGWLLLIQGAGGLVNTAFGWWSWSHDLLLVNWLPFLSGQEVFAAIVIGVLGVAMLAAARAGKKEG</sequence>
<evidence type="ECO:0000256" key="1">
    <source>
        <dbReference type="SAM" id="Phobius"/>
    </source>
</evidence>
<comment type="caution">
    <text evidence="2">The sequence shown here is derived from an EMBL/GenBank/DDBJ whole genome shotgun (WGS) entry which is preliminary data.</text>
</comment>
<feature type="transmembrane region" description="Helical" evidence="1">
    <location>
        <begin position="48"/>
        <end position="68"/>
    </location>
</feature>
<keyword evidence="1" id="KW-1133">Transmembrane helix</keyword>
<accession>A0ABW7YPN2</accession>
<name>A0ABW7YPN2_9ACTN</name>
<keyword evidence="1" id="KW-0812">Transmembrane</keyword>
<dbReference type="EMBL" id="JBITGY010000002">
    <property type="protein sequence ID" value="MFI6497279.1"/>
    <property type="molecule type" value="Genomic_DNA"/>
</dbReference>
<keyword evidence="1" id="KW-0472">Membrane</keyword>